<evidence type="ECO:0000313" key="2">
    <source>
        <dbReference type="Proteomes" id="UP000317519"/>
    </source>
</evidence>
<evidence type="ECO:0000313" key="1">
    <source>
        <dbReference type="EMBL" id="TWH98760.1"/>
    </source>
</evidence>
<name>A0ABY3FJA9_9FLAO</name>
<dbReference type="Proteomes" id="UP000317519">
    <property type="component" value="Unassembled WGS sequence"/>
</dbReference>
<proteinExistence type="predicted"/>
<organism evidence="1 2">
    <name type="scientific">Flavobacterium tiangeerense</name>
    <dbReference type="NCBI Taxonomy" id="459471"/>
    <lineage>
        <taxon>Bacteria</taxon>
        <taxon>Pseudomonadati</taxon>
        <taxon>Bacteroidota</taxon>
        <taxon>Flavobacteriia</taxon>
        <taxon>Flavobacteriales</taxon>
        <taxon>Flavobacteriaceae</taxon>
        <taxon>Flavobacterium</taxon>
    </lineage>
</organism>
<comment type="caution">
    <text evidence="1">The sequence shown here is derived from an EMBL/GenBank/DDBJ whole genome shotgun (WGS) entry which is preliminary data.</text>
</comment>
<sequence length="138" mass="16240">MCEIGKEIKLCTCIPNGLNTIVHNKKAKEKKNQDKYTWTLYKYVGLTEYPMDGMLIYPDDALSETLSAEKMSEELNNRNCFDFSYNPNEGDNLQIYNPAKFIKKYLSFIYRNGKWIVDSYNSFTYDTEKINYGKVEFE</sequence>
<reference evidence="1 2" key="1">
    <citation type="journal article" date="2015" name="Stand. Genomic Sci.">
        <title>Genomic Encyclopedia of Bacterial and Archaeal Type Strains, Phase III: the genomes of soil and plant-associated and newly described type strains.</title>
        <authorList>
            <person name="Whitman W.B."/>
            <person name="Woyke T."/>
            <person name="Klenk H.P."/>
            <person name="Zhou Y."/>
            <person name="Lilburn T.G."/>
            <person name="Beck B.J."/>
            <person name="De Vos P."/>
            <person name="Vandamme P."/>
            <person name="Eisen J.A."/>
            <person name="Garrity G."/>
            <person name="Hugenholtz P."/>
            <person name="Kyrpides N.C."/>
        </authorList>
    </citation>
    <scope>NUCLEOTIDE SEQUENCE [LARGE SCALE GENOMIC DNA]</scope>
    <source>
        <strain evidence="1 2">CGMCC 1.6847</strain>
    </source>
</reference>
<keyword evidence="2" id="KW-1185">Reference proteome</keyword>
<protein>
    <submittedName>
        <fullName evidence="1">Uncharacterized protein</fullName>
    </submittedName>
</protein>
<dbReference type="EMBL" id="VLKO01000025">
    <property type="protein sequence ID" value="TWH98760.1"/>
    <property type="molecule type" value="Genomic_DNA"/>
</dbReference>
<accession>A0ABY3FJA9</accession>
<gene>
    <name evidence="1" type="ORF">IQ05_03222</name>
</gene>
<dbReference type="RefSeq" id="WP_144894327.1">
    <property type="nucleotide sequence ID" value="NZ_VLKO01000025.1"/>
</dbReference>